<dbReference type="GO" id="GO:0000272">
    <property type="term" value="P:polysaccharide catabolic process"/>
    <property type="evidence" value="ECO:0007669"/>
    <property type="project" value="UniProtKB-KW"/>
</dbReference>
<keyword evidence="16" id="KW-0732">Signal</keyword>
<evidence type="ECO:0000256" key="10">
    <source>
        <dbReference type="ARBA" id="ARBA00023316"/>
    </source>
</evidence>
<keyword evidence="7" id="KW-0119">Carbohydrate metabolism</keyword>
<dbReference type="GO" id="GO:0006032">
    <property type="term" value="P:chitin catabolic process"/>
    <property type="evidence" value="ECO:0007669"/>
    <property type="project" value="UniProtKB-KW"/>
</dbReference>
<dbReference type="EMBL" id="JAFIQS010000012">
    <property type="protein sequence ID" value="KAG5164159.1"/>
    <property type="molecule type" value="Genomic_DNA"/>
</dbReference>
<keyword evidence="10" id="KW-0961">Cell wall biogenesis/degradation</keyword>
<evidence type="ECO:0000256" key="4">
    <source>
        <dbReference type="ARBA" id="ARBA00022622"/>
    </source>
</evidence>
<evidence type="ECO:0000256" key="11">
    <source>
        <dbReference type="ARBA" id="ARBA00023326"/>
    </source>
</evidence>
<evidence type="ECO:0000256" key="16">
    <source>
        <dbReference type="SAM" id="SignalP"/>
    </source>
</evidence>
<name>A0A8H7XRE0_PSICU</name>
<dbReference type="PANTHER" id="PTHR10587:SF98">
    <property type="entry name" value="CHITIN DEACETYLASE"/>
    <property type="match status" value="1"/>
</dbReference>
<dbReference type="Pfam" id="PF01522">
    <property type="entry name" value="Polysacc_deac_1"/>
    <property type="match status" value="1"/>
</dbReference>
<dbReference type="InterPro" id="IPR050248">
    <property type="entry name" value="Polysacc_deacetylase_ArnD"/>
</dbReference>
<keyword evidence="4" id="KW-0336">GPI-anchor</keyword>
<organism evidence="18">
    <name type="scientific">Psilocybe cubensis</name>
    <name type="common">Psychedelic mushroom</name>
    <name type="synonym">Stropharia cubensis</name>
    <dbReference type="NCBI Taxonomy" id="181762"/>
    <lineage>
        <taxon>Eukaryota</taxon>
        <taxon>Fungi</taxon>
        <taxon>Dikarya</taxon>
        <taxon>Basidiomycota</taxon>
        <taxon>Agaricomycotina</taxon>
        <taxon>Agaricomycetes</taxon>
        <taxon>Agaricomycetidae</taxon>
        <taxon>Agaricales</taxon>
        <taxon>Agaricineae</taxon>
        <taxon>Strophariaceae</taxon>
        <taxon>Psilocybe</taxon>
    </lineage>
</organism>
<keyword evidence="5" id="KW-0146">Chitin degradation</keyword>
<dbReference type="Gene3D" id="3.20.20.370">
    <property type="entry name" value="Glycoside hydrolase/deacetylase"/>
    <property type="match status" value="1"/>
</dbReference>
<feature type="transmembrane region" description="Helical" evidence="15">
    <location>
        <begin position="421"/>
        <end position="442"/>
    </location>
</feature>
<comment type="caution">
    <text evidence="18">The sequence shown here is derived from an EMBL/GenBank/DDBJ whole genome shotgun (WGS) entry which is preliminary data.</text>
</comment>
<keyword evidence="8" id="KW-0170">Cobalt</keyword>
<dbReference type="PANTHER" id="PTHR10587">
    <property type="entry name" value="GLYCOSYL TRANSFERASE-RELATED"/>
    <property type="match status" value="1"/>
</dbReference>
<evidence type="ECO:0000256" key="15">
    <source>
        <dbReference type="SAM" id="Phobius"/>
    </source>
</evidence>
<accession>A0A8H7XRE0</accession>
<feature type="compositionally biased region" description="Low complexity" evidence="14">
    <location>
        <begin position="384"/>
        <end position="395"/>
    </location>
</feature>
<evidence type="ECO:0000256" key="3">
    <source>
        <dbReference type="ARBA" id="ARBA00022475"/>
    </source>
</evidence>
<evidence type="ECO:0000256" key="5">
    <source>
        <dbReference type="ARBA" id="ARBA00023024"/>
    </source>
</evidence>
<evidence type="ECO:0000256" key="14">
    <source>
        <dbReference type="SAM" id="MobiDB-lite"/>
    </source>
</evidence>
<evidence type="ECO:0000256" key="9">
    <source>
        <dbReference type="ARBA" id="ARBA00023288"/>
    </source>
</evidence>
<proteinExistence type="predicted"/>
<keyword evidence="3" id="KW-1003">Cell membrane</keyword>
<reference evidence="18" key="1">
    <citation type="submission" date="2021-02" db="EMBL/GenBank/DDBJ databases">
        <title>Psilocybe cubensis genome.</title>
        <authorList>
            <person name="Mckernan K.J."/>
            <person name="Crawford S."/>
            <person name="Trippe A."/>
            <person name="Kane L.T."/>
            <person name="Mclaughlin S."/>
        </authorList>
    </citation>
    <scope>NUCLEOTIDE SEQUENCE [LARGE SCALE GENOMIC DNA]</scope>
    <source>
        <strain evidence="18">MGC-MH-2018</strain>
    </source>
</reference>
<comment type="catalytic activity">
    <reaction evidence="13">
        <text>[(1-&gt;4)-N-acetyl-beta-D-glucosaminyl](n) + n H2O = chitosan + n acetate</text>
        <dbReference type="Rhea" id="RHEA:10464"/>
        <dbReference type="Rhea" id="RHEA-COMP:9593"/>
        <dbReference type="Rhea" id="RHEA-COMP:9597"/>
        <dbReference type="ChEBI" id="CHEBI:15377"/>
        <dbReference type="ChEBI" id="CHEBI:17029"/>
        <dbReference type="ChEBI" id="CHEBI:30089"/>
        <dbReference type="ChEBI" id="CHEBI:57704"/>
        <dbReference type="EC" id="3.5.1.41"/>
    </reaction>
    <physiologicalReaction direction="left-to-right" evidence="13">
        <dbReference type="Rhea" id="RHEA:10465"/>
    </physiologicalReaction>
</comment>
<dbReference type="GO" id="GO:0009272">
    <property type="term" value="P:fungal-type cell wall biogenesis"/>
    <property type="evidence" value="ECO:0007669"/>
    <property type="project" value="UniProtKB-ARBA"/>
</dbReference>
<dbReference type="AlphaFoldDB" id="A0A8H7XRE0"/>
<gene>
    <name evidence="18" type="ORF">JR316_010653</name>
</gene>
<comment type="cofactor">
    <cofactor evidence="1">
        <name>Co(2+)</name>
        <dbReference type="ChEBI" id="CHEBI:48828"/>
    </cofactor>
</comment>
<evidence type="ECO:0000256" key="1">
    <source>
        <dbReference type="ARBA" id="ARBA00001941"/>
    </source>
</evidence>
<comment type="subcellular location">
    <subcellularLocation>
        <location evidence="2">Cell membrane</location>
        <topology evidence="2">Lipid-anchor</topology>
        <topology evidence="2">GPI-anchor</topology>
    </subcellularLocation>
</comment>
<evidence type="ECO:0000256" key="12">
    <source>
        <dbReference type="ARBA" id="ARBA00024056"/>
    </source>
</evidence>
<feature type="signal peptide" evidence="16">
    <location>
        <begin position="1"/>
        <end position="20"/>
    </location>
</feature>
<dbReference type="InterPro" id="IPR002509">
    <property type="entry name" value="NODB_dom"/>
</dbReference>
<dbReference type="SUPFAM" id="SSF88713">
    <property type="entry name" value="Glycoside hydrolase/deacetylase"/>
    <property type="match status" value="1"/>
</dbReference>
<keyword evidence="15" id="KW-0812">Transmembrane</keyword>
<evidence type="ECO:0000313" key="18">
    <source>
        <dbReference type="EMBL" id="KAG5164159.1"/>
    </source>
</evidence>
<dbReference type="PROSITE" id="PS51677">
    <property type="entry name" value="NODB"/>
    <property type="match status" value="1"/>
</dbReference>
<evidence type="ECO:0000256" key="7">
    <source>
        <dbReference type="ARBA" id="ARBA00023277"/>
    </source>
</evidence>
<evidence type="ECO:0000256" key="13">
    <source>
        <dbReference type="ARBA" id="ARBA00048494"/>
    </source>
</evidence>
<dbReference type="GO" id="GO:0005886">
    <property type="term" value="C:plasma membrane"/>
    <property type="evidence" value="ECO:0007669"/>
    <property type="project" value="UniProtKB-SubCell"/>
</dbReference>
<dbReference type="GO" id="GO:0098552">
    <property type="term" value="C:side of membrane"/>
    <property type="evidence" value="ECO:0007669"/>
    <property type="project" value="UniProtKB-KW"/>
</dbReference>
<dbReference type="EC" id="3.5.1.41" evidence="12"/>
<feature type="domain" description="NodB homology" evidence="17">
    <location>
        <begin position="138"/>
        <end position="345"/>
    </location>
</feature>
<dbReference type="InterPro" id="IPR011330">
    <property type="entry name" value="Glyco_hydro/deAcase_b/a-brl"/>
</dbReference>
<feature type="region of interest" description="Disordered" evidence="14">
    <location>
        <begin position="376"/>
        <end position="395"/>
    </location>
</feature>
<dbReference type="GO" id="GO:0004099">
    <property type="term" value="F:chitin deacetylase activity"/>
    <property type="evidence" value="ECO:0007669"/>
    <property type="project" value="UniProtKB-EC"/>
</dbReference>
<dbReference type="GO" id="GO:0071555">
    <property type="term" value="P:cell wall organization"/>
    <property type="evidence" value="ECO:0007669"/>
    <property type="project" value="UniProtKB-KW"/>
</dbReference>
<keyword evidence="4" id="KW-0325">Glycoprotein</keyword>
<sequence>MQVVFTLGVLAISAVSMVDAHQRRGEPDRSTEKGESSIKDPNKECEPYLYQPIADALASFPPIWGPATILPEDGNALAKWASIKANVPDIPPKGDLQGNTTGLDYPAEDPDCWWTNTKCMTPKAAGLPPDVSIMPEPRTLGYGFDDGPNCSHNAFYDYLQSQDQKATMFYIGSNVMDWPMETRRAVADGHEICVHSWSHHYMTAFSSEDAFAELYYSECKHVGHLMQAVKIAAGVTPTCWRPPFGDVDDRIRAIANGLGLRTILWEYDSQDWQYGVTPGVTEDMVDNEYQAMINDAKKGKFDKVGTMILAHELDDWTMNEARKFYPLLKEVFDHIVPVAVGYNITQPYVENDIVMPNFAQYVAGIGQNLIKNGTNATSTVNPNAPRTTVSATPSSTAVNNNIKKSAAARAPNLALGGLSNVMASTTSIILGIISAVVLGAMAQQW</sequence>
<keyword evidence="9" id="KW-0449">Lipoprotein</keyword>
<evidence type="ECO:0000256" key="8">
    <source>
        <dbReference type="ARBA" id="ARBA00023285"/>
    </source>
</evidence>
<protein>
    <recommendedName>
        <fullName evidence="12">chitin deacetylase</fullName>
        <ecNumber evidence="12">3.5.1.41</ecNumber>
    </recommendedName>
</protein>
<keyword evidence="15" id="KW-1133">Transmembrane helix</keyword>
<evidence type="ECO:0000256" key="2">
    <source>
        <dbReference type="ARBA" id="ARBA00004609"/>
    </source>
</evidence>
<evidence type="ECO:0000256" key="6">
    <source>
        <dbReference type="ARBA" id="ARBA00023136"/>
    </source>
</evidence>
<feature type="region of interest" description="Disordered" evidence="14">
    <location>
        <begin position="20"/>
        <end position="43"/>
    </location>
</feature>
<keyword evidence="6 15" id="KW-0472">Membrane</keyword>
<feature type="chain" id="PRO_5034586607" description="chitin deacetylase" evidence="16">
    <location>
        <begin position="21"/>
        <end position="445"/>
    </location>
</feature>
<evidence type="ECO:0000259" key="17">
    <source>
        <dbReference type="PROSITE" id="PS51677"/>
    </source>
</evidence>
<keyword evidence="11" id="KW-0624">Polysaccharide degradation</keyword>